<proteinExistence type="predicted"/>
<accession>A0A7R8WXU1</accession>
<dbReference type="EMBL" id="OB686738">
    <property type="protein sequence ID" value="CAD7237321.1"/>
    <property type="molecule type" value="Genomic_DNA"/>
</dbReference>
<evidence type="ECO:0000313" key="1">
    <source>
        <dbReference type="EMBL" id="CAD7237321.1"/>
    </source>
</evidence>
<dbReference type="AlphaFoldDB" id="A0A7R8WXU1"/>
<dbReference type="OrthoDB" id="10068803at2759"/>
<organism evidence="1">
    <name type="scientific">Cyprideis torosa</name>
    <dbReference type="NCBI Taxonomy" id="163714"/>
    <lineage>
        <taxon>Eukaryota</taxon>
        <taxon>Metazoa</taxon>
        <taxon>Ecdysozoa</taxon>
        <taxon>Arthropoda</taxon>
        <taxon>Crustacea</taxon>
        <taxon>Oligostraca</taxon>
        <taxon>Ostracoda</taxon>
        <taxon>Podocopa</taxon>
        <taxon>Podocopida</taxon>
        <taxon>Cytherocopina</taxon>
        <taxon>Cytheroidea</taxon>
        <taxon>Cytherideidae</taxon>
        <taxon>Cyprideis</taxon>
    </lineage>
</organism>
<reference evidence="1" key="1">
    <citation type="submission" date="2020-11" db="EMBL/GenBank/DDBJ databases">
        <authorList>
            <person name="Tran Van P."/>
        </authorList>
    </citation>
    <scope>NUCLEOTIDE SEQUENCE</scope>
</reference>
<gene>
    <name evidence="1" type="ORF">CTOB1V02_LOCUS15136</name>
</gene>
<protein>
    <submittedName>
        <fullName evidence="1">Uncharacterized protein</fullName>
    </submittedName>
</protein>
<sequence>MDGYAIVSGTEWSRVYFFTFYLVNLVVLTLVVTLILDAFLFRIVYQRKYGDCIFKSEIVVVISPEEVKRVVEEAGGATKWLSAPGPSLGEEALEDHAPQVFLGKYPQTKHLLQLAMYADEVKLLTGKDVNSSYMDPTVLGNDGPSNTNR</sequence>
<name>A0A7R8WXU1_9CRUS</name>